<feature type="chain" id="PRO_5028918706" evidence="1">
    <location>
        <begin position="19"/>
        <end position="113"/>
    </location>
</feature>
<accession>A0A7E4VGY5</accession>
<protein>
    <submittedName>
        <fullName evidence="3">Uncharacterized protein</fullName>
    </submittedName>
</protein>
<dbReference type="AlphaFoldDB" id="A0A7E4VGY5"/>
<proteinExistence type="predicted"/>
<reference evidence="3" key="2">
    <citation type="submission" date="2020-10" db="UniProtKB">
        <authorList>
            <consortium name="WormBaseParasite"/>
        </authorList>
    </citation>
    <scope>IDENTIFICATION</scope>
</reference>
<dbReference type="Proteomes" id="UP000492821">
    <property type="component" value="Unassembled WGS sequence"/>
</dbReference>
<name>A0A7E4VGY5_PANRE</name>
<feature type="signal peptide" evidence="1">
    <location>
        <begin position="1"/>
        <end position="18"/>
    </location>
</feature>
<evidence type="ECO:0000313" key="3">
    <source>
        <dbReference type="WBParaSite" id="Pan_g21038.t1"/>
    </source>
</evidence>
<keyword evidence="1" id="KW-0732">Signal</keyword>
<evidence type="ECO:0000313" key="2">
    <source>
        <dbReference type="Proteomes" id="UP000492821"/>
    </source>
</evidence>
<reference evidence="2" key="1">
    <citation type="journal article" date="2013" name="Genetics">
        <title>The draft genome and transcriptome of Panagrellus redivivus are shaped by the harsh demands of a free-living lifestyle.</title>
        <authorList>
            <person name="Srinivasan J."/>
            <person name="Dillman A.R."/>
            <person name="Macchietto M.G."/>
            <person name="Heikkinen L."/>
            <person name="Lakso M."/>
            <person name="Fracchia K.M."/>
            <person name="Antoshechkin I."/>
            <person name="Mortazavi A."/>
            <person name="Wong G."/>
            <person name="Sternberg P.W."/>
        </authorList>
    </citation>
    <scope>NUCLEOTIDE SEQUENCE [LARGE SCALE GENOMIC DNA]</scope>
    <source>
        <strain evidence="2">MT8872</strain>
    </source>
</reference>
<organism evidence="2 3">
    <name type="scientific">Panagrellus redivivus</name>
    <name type="common">Microworm</name>
    <dbReference type="NCBI Taxonomy" id="6233"/>
    <lineage>
        <taxon>Eukaryota</taxon>
        <taxon>Metazoa</taxon>
        <taxon>Ecdysozoa</taxon>
        <taxon>Nematoda</taxon>
        <taxon>Chromadorea</taxon>
        <taxon>Rhabditida</taxon>
        <taxon>Tylenchina</taxon>
        <taxon>Panagrolaimomorpha</taxon>
        <taxon>Panagrolaimoidea</taxon>
        <taxon>Panagrolaimidae</taxon>
        <taxon>Panagrellus</taxon>
    </lineage>
</organism>
<dbReference type="WBParaSite" id="Pan_g21038.t1">
    <property type="protein sequence ID" value="Pan_g21038.t1"/>
    <property type="gene ID" value="Pan_g21038"/>
</dbReference>
<sequence length="113" mass="13008">MQQYVLLIAAAFIFVVASESVQNSPVDFRPYRRFNDLESQFEENLLAPLVKRPFERRDGAVIGARRPSFVKSGIVRDIVNDEAGKSSSRFARKNCFFSPVQCSFYYKRSVNLF</sequence>
<keyword evidence="2" id="KW-1185">Reference proteome</keyword>
<evidence type="ECO:0000256" key="1">
    <source>
        <dbReference type="SAM" id="SignalP"/>
    </source>
</evidence>